<proteinExistence type="predicted"/>
<evidence type="ECO:0000313" key="1">
    <source>
        <dbReference type="EMBL" id="RHF02010.1"/>
    </source>
</evidence>
<evidence type="ECO:0000313" key="2">
    <source>
        <dbReference type="Proteomes" id="UP000283538"/>
    </source>
</evidence>
<name>A0A414M1K5_9BACE</name>
<dbReference type="AlphaFoldDB" id="A0A414M1K5"/>
<organism evidence="1 2">
    <name type="scientific">Bacteroides eggerthii</name>
    <dbReference type="NCBI Taxonomy" id="28111"/>
    <lineage>
        <taxon>Bacteria</taxon>
        <taxon>Pseudomonadati</taxon>
        <taxon>Bacteroidota</taxon>
        <taxon>Bacteroidia</taxon>
        <taxon>Bacteroidales</taxon>
        <taxon>Bacteroidaceae</taxon>
        <taxon>Bacteroides</taxon>
    </lineage>
</organism>
<protein>
    <submittedName>
        <fullName evidence="1">Uncharacterized protein</fullName>
    </submittedName>
</protein>
<comment type="caution">
    <text evidence="1">The sequence shown here is derived from an EMBL/GenBank/DDBJ whole genome shotgun (WGS) entry which is preliminary data.</text>
</comment>
<accession>A0A414M1K5</accession>
<sequence>MKTNKLCGKCRQPVEKETKLDYPYYCPHCDENLYEFETVQEATRKVIRREIYSAEEAAHSVELYAFMQENGFCDVYDFSQSDPDILRIKNSEVSFTEVDINENTTFVIYNDSEYQATESEIKPCYSVFIPTISSTILRNRIAVGQCSGVWLMALPIEAEKATIMRYGNTRTN</sequence>
<dbReference type="RefSeq" id="WP_118929355.1">
    <property type="nucleotide sequence ID" value="NZ_QSLA01000047.1"/>
</dbReference>
<gene>
    <name evidence="1" type="ORF">DW701_17450</name>
</gene>
<reference evidence="1 2" key="1">
    <citation type="submission" date="2018-08" db="EMBL/GenBank/DDBJ databases">
        <title>A genome reference for cultivated species of the human gut microbiota.</title>
        <authorList>
            <person name="Zou Y."/>
            <person name="Xue W."/>
            <person name="Luo G."/>
        </authorList>
    </citation>
    <scope>NUCLEOTIDE SEQUENCE [LARGE SCALE GENOMIC DNA]</scope>
    <source>
        <strain evidence="1 2">AM26-26AC</strain>
    </source>
</reference>
<dbReference type="EMBL" id="QSLA01000047">
    <property type="protein sequence ID" value="RHF02010.1"/>
    <property type="molecule type" value="Genomic_DNA"/>
</dbReference>
<dbReference type="Proteomes" id="UP000283538">
    <property type="component" value="Unassembled WGS sequence"/>
</dbReference>